<dbReference type="Proteomes" id="UP000822688">
    <property type="component" value="Chromosome 1"/>
</dbReference>
<name>A0A8T0J3K9_CERPU</name>
<protein>
    <submittedName>
        <fullName evidence="1">Uncharacterized protein</fullName>
    </submittedName>
</protein>
<evidence type="ECO:0000313" key="2">
    <source>
        <dbReference type="Proteomes" id="UP000822688"/>
    </source>
</evidence>
<keyword evidence="2" id="KW-1185">Reference proteome</keyword>
<dbReference type="AlphaFoldDB" id="A0A8T0J3K9"/>
<accession>A0A8T0J3K9</accession>
<dbReference type="EMBL" id="CM026421">
    <property type="protein sequence ID" value="KAG0590157.1"/>
    <property type="molecule type" value="Genomic_DNA"/>
</dbReference>
<sequence>MVAIFLQETEVTSITTARRATLAYISAPMMRPGEVNNCRSSEQSSRNLTIPLFSLFISSSPAWNRLYNNVLTSPLVSGEL</sequence>
<comment type="caution">
    <text evidence="1">The sequence shown here is derived from an EMBL/GenBank/DDBJ whole genome shotgun (WGS) entry which is preliminary data.</text>
</comment>
<organism evidence="1 2">
    <name type="scientific">Ceratodon purpureus</name>
    <name type="common">Fire moss</name>
    <name type="synonym">Dicranum purpureum</name>
    <dbReference type="NCBI Taxonomy" id="3225"/>
    <lineage>
        <taxon>Eukaryota</taxon>
        <taxon>Viridiplantae</taxon>
        <taxon>Streptophyta</taxon>
        <taxon>Embryophyta</taxon>
        <taxon>Bryophyta</taxon>
        <taxon>Bryophytina</taxon>
        <taxon>Bryopsida</taxon>
        <taxon>Dicranidae</taxon>
        <taxon>Pseudoditrichales</taxon>
        <taxon>Ditrichaceae</taxon>
        <taxon>Ceratodon</taxon>
    </lineage>
</organism>
<proteinExistence type="predicted"/>
<gene>
    <name evidence="1" type="ORF">KC19_1G076800</name>
</gene>
<evidence type="ECO:0000313" key="1">
    <source>
        <dbReference type="EMBL" id="KAG0590157.1"/>
    </source>
</evidence>
<reference evidence="1" key="1">
    <citation type="submission" date="2020-06" db="EMBL/GenBank/DDBJ databases">
        <title>WGS assembly of Ceratodon purpureus strain R40.</title>
        <authorList>
            <person name="Carey S.B."/>
            <person name="Jenkins J."/>
            <person name="Shu S."/>
            <person name="Lovell J.T."/>
            <person name="Sreedasyam A."/>
            <person name="Maumus F."/>
            <person name="Tiley G.P."/>
            <person name="Fernandez-Pozo N."/>
            <person name="Barry K."/>
            <person name="Chen C."/>
            <person name="Wang M."/>
            <person name="Lipzen A."/>
            <person name="Daum C."/>
            <person name="Saski C.A."/>
            <person name="Payton A.C."/>
            <person name="Mcbreen J.C."/>
            <person name="Conrad R.E."/>
            <person name="Kollar L.M."/>
            <person name="Olsson S."/>
            <person name="Huttunen S."/>
            <person name="Landis J.B."/>
            <person name="Wickett N.J."/>
            <person name="Johnson M.G."/>
            <person name="Rensing S.A."/>
            <person name="Grimwood J."/>
            <person name="Schmutz J."/>
            <person name="Mcdaniel S.F."/>
        </authorList>
    </citation>
    <scope>NUCLEOTIDE SEQUENCE</scope>
    <source>
        <strain evidence="1">R40</strain>
    </source>
</reference>